<protein>
    <submittedName>
        <fullName evidence="2">Uncharacterized protein</fullName>
    </submittedName>
</protein>
<keyword evidence="3" id="KW-1185">Reference proteome</keyword>
<evidence type="ECO:0000256" key="1">
    <source>
        <dbReference type="SAM" id="MobiDB-lite"/>
    </source>
</evidence>
<organism evidence="2 3">
    <name type="scientific">Dreissena polymorpha</name>
    <name type="common">Zebra mussel</name>
    <name type="synonym">Mytilus polymorpha</name>
    <dbReference type="NCBI Taxonomy" id="45954"/>
    <lineage>
        <taxon>Eukaryota</taxon>
        <taxon>Metazoa</taxon>
        <taxon>Spiralia</taxon>
        <taxon>Lophotrochozoa</taxon>
        <taxon>Mollusca</taxon>
        <taxon>Bivalvia</taxon>
        <taxon>Autobranchia</taxon>
        <taxon>Heteroconchia</taxon>
        <taxon>Euheterodonta</taxon>
        <taxon>Imparidentia</taxon>
        <taxon>Neoheterodontei</taxon>
        <taxon>Myida</taxon>
        <taxon>Dreissenoidea</taxon>
        <taxon>Dreissenidae</taxon>
        <taxon>Dreissena</taxon>
    </lineage>
</organism>
<dbReference type="EMBL" id="JAIWYP010000001">
    <property type="protein sequence ID" value="KAH3897789.1"/>
    <property type="molecule type" value="Genomic_DNA"/>
</dbReference>
<gene>
    <name evidence="2" type="ORF">DPMN_021984</name>
</gene>
<evidence type="ECO:0000313" key="2">
    <source>
        <dbReference type="EMBL" id="KAH3897789.1"/>
    </source>
</evidence>
<comment type="caution">
    <text evidence="2">The sequence shown here is derived from an EMBL/GenBank/DDBJ whole genome shotgun (WGS) entry which is preliminary data.</text>
</comment>
<evidence type="ECO:0000313" key="3">
    <source>
        <dbReference type="Proteomes" id="UP000828390"/>
    </source>
</evidence>
<dbReference type="AlphaFoldDB" id="A0A9D4NPR8"/>
<name>A0A9D4NPR8_DREPO</name>
<accession>A0A9D4NPR8</accession>
<feature type="region of interest" description="Disordered" evidence="1">
    <location>
        <begin position="57"/>
        <end position="82"/>
    </location>
</feature>
<reference evidence="2" key="2">
    <citation type="submission" date="2020-11" db="EMBL/GenBank/DDBJ databases">
        <authorList>
            <person name="McCartney M.A."/>
            <person name="Auch B."/>
            <person name="Kono T."/>
            <person name="Mallez S."/>
            <person name="Becker A."/>
            <person name="Gohl D.M."/>
            <person name="Silverstein K.A.T."/>
            <person name="Koren S."/>
            <person name="Bechman K.B."/>
            <person name="Herman A."/>
            <person name="Abrahante J.E."/>
            <person name="Garbe J."/>
        </authorList>
    </citation>
    <scope>NUCLEOTIDE SEQUENCE</scope>
    <source>
        <strain evidence="2">Duluth1</strain>
        <tissue evidence="2">Whole animal</tissue>
    </source>
</reference>
<proteinExistence type="predicted"/>
<dbReference type="Proteomes" id="UP000828390">
    <property type="component" value="Unassembled WGS sequence"/>
</dbReference>
<reference evidence="2" key="1">
    <citation type="journal article" date="2019" name="bioRxiv">
        <title>The Genome of the Zebra Mussel, Dreissena polymorpha: A Resource for Invasive Species Research.</title>
        <authorList>
            <person name="McCartney M.A."/>
            <person name="Auch B."/>
            <person name="Kono T."/>
            <person name="Mallez S."/>
            <person name="Zhang Y."/>
            <person name="Obille A."/>
            <person name="Becker A."/>
            <person name="Abrahante J.E."/>
            <person name="Garbe J."/>
            <person name="Badalamenti J.P."/>
            <person name="Herman A."/>
            <person name="Mangelson H."/>
            <person name="Liachko I."/>
            <person name="Sullivan S."/>
            <person name="Sone E.D."/>
            <person name="Koren S."/>
            <person name="Silverstein K.A.T."/>
            <person name="Beckman K.B."/>
            <person name="Gohl D.M."/>
        </authorList>
    </citation>
    <scope>NUCLEOTIDE SEQUENCE</scope>
    <source>
        <strain evidence="2">Duluth1</strain>
        <tissue evidence="2">Whole animal</tissue>
    </source>
</reference>
<sequence>MPAVLRYTGALPGRCRLSPGLKRGTTGNNRGYAETLPPFTGALPATTELWRGFTGLKRSQSGLTGHSRAVDRFQPGRHREKV</sequence>